<dbReference type="InterPro" id="IPR009057">
    <property type="entry name" value="Homeodomain-like_sf"/>
</dbReference>
<feature type="domain" description="HTH myb-type" evidence="3">
    <location>
        <begin position="329"/>
        <end position="378"/>
    </location>
</feature>
<dbReference type="PANTHER" id="PTHR45614:SF51">
    <property type="entry name" value="MYB-LIKE DNA-BINDING PROTEIN BAS1"/>
    <property type="match status" value="1"/>
</dbReference>
<reference evidence="5" key="1">
    <citation type="submission" date="2017-01" db="EMBL/GenBank/DDBJ databases">
        <authorList>
            <person name="Wang Y."/>
            <person name="White M."/>
            <person name="Kvist S."/>
            <person name="Moncalvo J.-M."/>
        </authorList>
    </citation>
    <scope>NUCLEOTIDE SEQUENCE [LARGE SCALE GENOMIC DNA]</scope>
    <source>
        <strain evidence="5">COL-18-3</strain>
    </source>
</reference>
<feature type="domain" description="Myb-like" evidence="2">
    <location>
        <begin position="273"/>
        <end position="323"/>
    </location>
</feature>
<dbReference type="GO" id="GO:0000981">
    <property type="term" value="F:DNA-binding transcription factor activity, RNA polymerase II-specific"/>
    <property type="evidence" value="ECO:0007669"/>
    <property type="project" value="TreeGrafter"/>
</dbReference>
<comment type="caution">
    <text evidence="4">The sequence shown here is derived from an EMBL/GenBank/DDBJ whole genome shotgun (WGS) entry which is preliminary data.</text>
</comment>
<feature type="domain" description="Myb-like" evidence="2">
    <location>
        <begin position="224"/>
        <end position="272"/>
    </location>
</feature>
<evidence type="ECO:0000313" key="4">
    <source>
        <dbReference type="EMBL" id="OMH82607.1"/>
    </source>
</evidence>
<dbReference type="CDD" id="cd00167">
    <property type="entry name" value="SANT"/>
    <property type="match status" value="3"/>
</dbReference>
<evidence type="ECO:0000259" key="3">
    <source>
        <dbReference type="PROSITE" id="PS51294"/>
    </source>
</evidence>
<feature type="region of interest" description="Disordered" evidence="1">
    <location>
        <begin position="891"/>
        <end position="917"/>
    </location>
</feature>
<dbReference type="Pfam" id="PF00249">
    <property type="entry name" value="Myb_DNA-binding"/>
    <property type="match status" value="3"/>
</dbReference>
<dbReference type="GO" id="GO:0005634">
    <property type="term" value="C:nucleus"/>
    <property type="evidence" value="ECO:0007669"/>
    <property type="project" value="TreeGrafter"/>
</dbReference>
<dbReference type="Gene3D" id="1.10.10.60">
    <property type="entry name" value="Homeodomain-like"/>
    <property type="match status" value="3"/>
</dbReference>
<feature type="domain" description="HTH myb-type" evidence="3">
    <location>
        <begin position="219"/>
        <end position="268"/>
    </location>
</feature>
<dbReference type="GO" id="GO:0000978">
    <property type="term" value="F:RNA polymerase II cis-regulatory region sequence-specific DNA binding"/>
    <property type="evidence" value="ECO:0007669"/>
    <property type="project" value="TreeGrafter"/>
</dbReference>
<dbReference type="InterPro" id="IPR001005">
    <property type="entry name" value="SANT/Myb"/>
</dbReference>
<evidence type="ECO:0000256" key="1">
    <source>
        <dbReference type="SAM" id="MobiDB-lite"/>
    </source>
</evidence>
<dbReference type="SUPFAM" id="SSF46689">
    <property type="entry name" value="Homeodomain-like"/>
    <property type="match status" value="2"/>
</dbReference>
<dbReference type="PANTHER" id="PTHR45614">
    <property type="entry name" value="MYB PROTEIN-RELATED"/>
    <property type="match status" value="1"/>
</dbReference>
<sequence>MEMGASMEMGYKAEVSDSEYKIVKGTKKVRENKVLQAQNHSENDENASETEFVFKGNKNIGIIKREIDKGVLKRELLEADLIAQKLSKNDLIKNYRTAKYRYKRSGWEKKRRKGGENENGGVGREEYGGEDGNRNIDIGTRVVQQELQETQQEPCSVNVGVGSQQNQGYDAITLAKKAIENAKLLLESLGQNKGGVIKHVEKYLKDVDDALDLNKANFTFPKVRTMWSPAEDRLLKIGVQLYGANTESWPKIAVLVPGRTNKACRKRWFHSLDPTLHKGPWSAQEDELLKYWVEMLPGQWSKIAKKIKGRTDDQCAKRWRESLDPTISRKKWEPHEDELLIQKFKELGAQWQKIASFFVGRPGLHCRNRWRKIMSFQGLEIDELAMFDNDDHASSKNRVSSAEIKIIPSDSTDGYLSADKSLKRISADFSIPKRPSKRPRPSLKSFPKKSAAQGGKTNSAPQNDQQILEALMGEQNEKAGILYPIDLKRFIHQMKDPRLDAQSNAIQPLNQDILDLDGDHLLRKISNDSRYLVSSSSATRVATSEEISVCNHCSNIYDHNTNVFHSLKKHNNEHLVNDCTQIFNDNLISQKNHNQIGNELIENRAILEEGNIFDDRSSTSILSRTLKPRYDGISTDTSKYLSKNIDVSLQNIFNTINYRDYLSDYRGDNQSLNPTNFVSNKSPTVPQITNLPPLPKYIEQPKPQPENGNLEVLLHSFENPASYAPTPTFSGPAAGMNVDLYYSSQKLSYSDPYHLHPFLKKDSKSKETNAASHFGDVDEIEKSLPIDIDPSSQGQIIPFPEISQSLSAKILYSNPSVSQDIPLGVQQLLEPPDNSESHNIQKPLHLTKFSEFSSETPKPSGNSSSFVLDQCLISSFNSIFPTIPAPIDPENNKQPFINLESTLPPHSHSDAETSPILSEHEKNRLLSLFTSSEFQK</sequence>
<dbReference type="InterPro" id="IPR017930">
    <property type="entry name" value="Myb_dom"/>
</dbReference>
<dbReference type="PROSITE" id="PS51294">
    <property type="entry name" value="HTH_MYB"/>
    <property type="match status" value="3"/>
</dbReference>
<dbReference type="PROSITE" id="PS50090">
    <property type="entry name" value="MYB_LIKE"/>
    <property type="match status" value="3"/>
</dbReference>
<feature type="region of interest" description="Disordered" evidence="1">
    <location>
        <begin position="427"/>
        <end position="462"/>
    </location>
</feature>
<organism evidence="4 5">
    <name type="scientific">Zancudomyces culisetae</name>
    <name type="common">Gut fungus</name>
    <name type="synonym">Smittium culisetae</name>
    <dbReference type="NCBI Taxonomy" id="1213189"/>
    <lineage>
        <taxon>Eukaryota</taxon>
        <taxon>Fungi</taxon>
        <taxon>Fungi incertae sedis</taxon>
        <taxon>Zoopagomycota</taxon>
        <taxon>Kickxellomycotina</taxon>
        <taxon>Harpellomycetes</taxon>
        <taxon>Harpellales</taxon>
        <taxon>Legeriomycetaceae</taxon>
        <taxon>Zancudomyces</taxon>
    </lineage>
</organism>
<feature type="compositionally biased region" description="Basic and acidic residues" evidence="1">
    <location>
        <begin position="123"/>
        <end position="134"/>
    </location>
</feature>
<proteinExistence type="predicted"/>
<evidence type="ECO:0000313" key="5">
    <source>
        <dbReference type="Proteomes" id="UP000188320"/>
    </source>
</evidence>
<evidence type="ECO:0000259" key="2">
    <source>
        <dbReference type="PROSITE" id="PS50090"/>
    </source>
</evidence>
<feature type="domain" description="HTH myb-type" evidence="3">
    <location>
        <begin position="273"/>
        <end position="327"/>
    </location>
</feature>
<dbReference type="AlphaFoldDB" id="A0A1R1PNR6"/>
<gene>
    <name evidence="4" type="ORF">AX774_g3912</name>
</gene>
<accession>A0A1R1PNR6</accession>
<dbReference type="OrthoDB" id="2143914at2759"/>
<dbReference type="Proteomes" id="UP000188320">
    <property type="component" value="Unassembled WGS sequence"/>
</dbReference>
<feature type="compositionally biased region" description="Polar residues" evidence="1">
    <location>
        <begin position="892"/>
        <end position="901"/>
    </location>
</feature>
<feature type="domain" description="Myb-like" evidence="2">
    <location>
        <begin position="324"/>
        <end position="374"/>
    </location>
</feature>
<feature type="region of interest" description="Disordered" evidence="1">
    <location>
        <begin position="106"/>
        <end position="135"/>
    </location>
</feature>
<dbReference type="InterPro" id="IPR050560">
    <property type="entry name" value="MYB_TF"/>
</dbReference>
<keyword evidence="5" id="KW-1185">Reference proteome</keyword>
<dbReference type="SMART" id="SM00717">
    <property type="entry name" value="SANT"/>
    <property type="match status" value="3"/>
</dbReference>
<name>A0A1R1PNR6_ZANCU</name>
<protein>
    <submittedName>
        <fullName evidence="4">Transcriptional activator Myb</fullName>
    </submittedName>
</protein>
<dbReference type="EMBL" id="LSSK01000632">
    <property type="protein sequence ID" value="OMH82607.1"/>
    <property type="molecule type" value="Genomic_DNA"/>
</dbReference>